<comment type="caution">
    <text evidence="6">The sequence shown here is derived from an EMBL/GenBank/DDBJ whole genome shotgun (WGS) entry which is preliminary data.</text>
</comment>
<evidence type="ECO:0000256" key="2">
    <source>
        <dbReference type="ARBA" id="ARBA00022448"/>
    </source>
</evidence>
<dbReference type="Pfam" id="PF00005">
    <property type="entry name" value="ABC_tran"/>
    <property type="match status" value="1"/>
</dbReference>
<dbReference type="InterPro" id="IPR003593">
    <property type="entry name" value="AAA+_ATPase"/>
</dbReference>
<reference evidence="6 7" key="1">
    <citation type="journal article" date="2019" name="Anaerobe">
        <title>Detection of Robinsoniella peoriensis in multiple bone samples of a trauma patient.</title>
        <authorList>
            <person name="Schrottner P."/>
            <person name="Hartwich K."/>
            <person name="Bunk B."/>
            <person name="Schober I."/>
            <person name="Helbig S."/>
            <person name="Rudolph W.W."/>
            <person name="Gunzer F."/>
        </authorList>
    </citation>
    <scope>NUCLEOTIDE SEQUENCE [LARGE SCALE GENOMIC DNA]</scope>
    <source>
        <strain evidence="6 7">DSM 106044</strain>
    </source>
</reference>
<gene>
    <name evidence="6" type="primary">opuCA_2</name>
    <name evidence="6" type="ORF">DSM106044_01143</name>
</gene>
<dbReference type="PANTHER" id="PTHR42711">
    <property type="entry name" value="ABC TRANSPORTER ATP-BINDING PROTEIN"/>
    <property type="match status" value="1"/>
</dbReference>
<name>A0A4U8QMX6_9FIRM</name>
<dbReference type="SMART" id="SM00382">
    <property type="entry name" value="AAA"/>
    <property type="match status" value="1"/>
</dbReference>
<keyword evidence="4 6" id="KW-0067">ATP-binding</keyword>
<dbReference type="PROSITE" id="PS50893">
    <property type="entry name" value="ABC_TRANSPORTER_2"/>
    <property type="match status" value="1"/>
</dbReference>
<dbReference type="GO" id="GO:0005524">
    <property type="term" value="F:ATP binding"/>
    <property type="evidence" value="ECO:0007669"/>
    <property type="project" value="UniProtKB-KW"/>
</dbReference>
<dbReference type="PROSITE" id="PS00211">
    <property type="entry name" value="ABC_TRANSPORTER_1"/>
    <property type="match status" value="1"/>
</dbReference>
<dbReference type="EMBL" id="QGQD01000023">
    <property type="protein sequence ID" value="TLD02106.1"/>
    <property type="molecule type" value="Genomic_DNA"/>
</dbReference>
<dbReference type="InterPro" id="IPR017871">
    <property type="entry name" value="ABC_transporter-like_CS"/>
</dbReference>
<dbReference type="InterPro" id="IPR027417">
    <property type="entry name" value="P-loop_NTPase"/>
</dbReference>
<evidence type="ECO:0000256" key="4">
    <source>
        <dbReference type="ARBA" id="ARBA00022840"/>
    </source>
</evidence>
<evidence type="ECO:0000313" key="6">
    <source>
        <dbReference type="EMBL" id="TLD02106.1"/>
    </source>
</evidence>
<keyword evidence="2" id="KW-0813">Transport</keyword>
<evidence type="ECO:0000313" key="7">
    <source>
        <dbReference type="Proteomes" id="UP000306509"/>
    </source>
</evidence>
<organism evidence="6 7">
    <name type="scientific">Robinsoniella peoriensis</name>
    <dbReference type="NCBI Taxonomy" id="180332"/>
    <lineage>
        <taxon>Bacteria</taxon>
        <taxon>Bacillati</taxon>
        <taxon>Bacillota</taxon>
        <taxon>Clostridia</taxon>
        <taxon>Lachnospirales</taxon>
        <taxon>Lachnospiraceae</taxon>
        <taxon>Robinsoniella</taxon>
    </lineage>
</organism>
<evidence type="ECO:0000259" key="5">
    <source>
        <dbReference type="PROSITE" id="PS50893"/>
    </source>
</evidence>
<feature type="domain" description="ABC transporter" evidence="5">
    <location>
        <begin position="5"/>
        <end position="235"/>
    </location>
</feature>
<dbReference type="Proteomes" id="UP000306509">
    <property type="component" value="Unassembled WGS sequence"/>
</dbReference>
<comment type="similarity">
    <text evidence="1">Belongs to the ABC transporter superfamily.</text>
</comment>
<proteinExistence type="inferred from homology"/>
<dbReference type="AlphaFoldDB" id="A0A4U8QMX6"/>
<dbReference type="SUPFAM" id="SSF52540">
    <property type="entry name" value="P-loop containing nucleoside triphosphate hydrolases"/>
    <property type="match status" value="1"/>
</dbReference>
<accession>A0A4U8QMX6</accession>
<keyword evidence="3" id="KW-0547">Nucleotide-binding</keyword>
<keyword evidence="7" id="KW-1185">Reference proteome</keyword>
<dbReference type="RefSeq" id="WP_138001991.1">
    <property type="nucleotide sequence ID" value="NZ_CAUSDN010000118.1"/>
</dbReference>
<protein>
    <submittedName>
        <fullName evidence="6">Glycine betaine/carnitine/choline transport ATP-binding protein OpuCA</fullName>
    </submittedName>
</protein>
<dbReference type="InterPro" id="IPR003439">
    <property type="entry name" value="ABC_transporter-like_ATP-bd"/>
</dbReference>
<dbReference type="GO" id="GO:0016887">
    <property type="term" value="F:ATP hydrolysis activity"/>
    <property type="evidence" value="ECO:0007669"/>
    <property type="project" value="InterPro"/>
</dbReference>
<evidence type="ECO:0000256" key="3">
    <source>
        <dbReference type="ARBA" id="ARBA00022741"/>
    </source>
</evidence>
<dbReference type="Gene3D" id="3.40.50.300">
    <property type="entry name" value="P-loop containing nucleotide triphosphate hydrolases"/>
    <property type="match status" value="1"/>
</dbReference>
<evidence type="ECO:0000256" key="1">
    <source>
        <dbReference type="ARBA" id="ARBA00005417"/>
    </source>
</evidence>
<sequence>MEDCLSVDGLSKAYGKKKIVKSLEFQVKQGQVLAFLGPNGAGKSTTMNMIGTLLAKTDGKIYIDNKDMDTDKNEIKRKIGMVFQEDVLDGDLTIYQNLWFRGGLYWKRDSELKKQIGELIHLLDMEKIQNQKYGECSGGQRRLAQIARALISKPRLLILDEPTTGLDPVTRQNVWDVLLKLKEQLQMTIFYTTHYLDEASYADTLCILKDGKIAACGSLRQIQSKWKNSLKTPDLDEIYFQLLKGEAL</sequence>
<dbReference type="PANTHER" id="PTHR42711:SF5">
    <property type="entry name" value="ABC TRANSPORTER ATP-BINDING PROTEIN NATA"/>
    <property type="match status" value="1"/>
</dbReference>
<dbReference type="STRING" id="180332.GCA_000797495_00824"/>
<dbReference type="InterPro" id="IPR050763">
    <property type="entry name" value="ABC_transporter_ATP-binding"/>
</dbReference>